<dbReference type="SMART" id="SM00981">
    <property type="entry name" value="THUMP"/>
    <property type="match status" value="1"/>
</dbReference>
<evidence type="ECO:0000313" key="9">
    <source>
        <dbReference type="EMBL" id="OGG96621.1"/>
    </source>
</evidence>
<proteinExistence type="inferred from homology"/>
<comment type="function">
    <text evidence="6">Specifically methylates the guanine in position 2445 (m2G2445) and the guanine in position 2069 (m7G2069) of 23S rRNA.</text>
</comment>
<dbReference type="PROSITE" id="PS51165">
    <property type="entry name" value="THUMP"/>
    <property type="match status" value="1"/>
</dbReference>
<dbReference type="EMBL" id="MFNE01000010">
    <property type="protein sequence ID" value="OGG96621.1"/>
    <property type="molecule type" value="Genomic_DNA"/>
</dbReference>
<keyword evidence="7" id="KW-0694">RNA-binding</keyword>
<keyword evidence="3 6" id="KW-0489">Methyltransferase</keyword>
<dbReference type="InterPro" id="IPR002052">
    <property type="entry name" value="DNA_methylase_N6_adenine_CS"/>
</dbReference>
<evidence type="ECO:0000256" key="5">
    <source>
        <dbReference type="ARBA" id="ARBA00022691"/>
    </source>
</evidence>
<dbReference type="InterPro" id="IPR004114">
    <property type="entry name" value="THUMP_dom"/>
</dbReference>
<evidence type="ECO:0000256" key="4">
    <source>
        <dbReference type="ARBA" id="ARBA00022679"/>
    </source>
</evidence>
<gene>
    <name evidence="6" type="primary">rlmL</name>
    <name evidence="9" type="ORF">A2527_03425</name>
</gene>
<dbReference type="Gene3D" id="3.30.2130.30">
    <property type="match status" value="1"/>
</dbReference>
<evidence type="ECO:0000256" key="6">
    <source>
        <dbReference type="HAMAP-Rule" id="MF_01858"/>
    </source>
</evidence>
<name>A0A1F6GET9_9PROT</name>
<comment type="caution">
    <text evidence="9">The sequence shown here is derived from an EMBL/GenBank/DDBJ whole genome shotgun (WGS) entry which is preliminary data.</text>
</comment>
<accession>A0A1F6GET9</accession>
<dbReference type="Pfam" id="PF02926">
    <property type="entry name" value="THUMP"/>
    <property type="match status" value="1"/>
</dbReference>
<dbReference type="Gene3D" id="3.40.50.150">
    <property type="entry name" value="Vaccinia Virus protein VP39"/>
    <property type="match status" value="2"/>
</dbReference>
<dbReference type="Pfam" id="PF10672">
    <property type="entry name" value="Methyltrans_SAM"/>
    <property type="match status" value="1"/>
</dbReference>
<dbReference type="InterPro" id="IPR017244">
    <property type="entry name" value="23SrRNA_methyltr_KL"/>
</dbReference>
<dbReference type="PANTHER" id="PTHR47313">
    <property type="entry name" value="RIBOSOMAL RNA LARGE SUBUNIT METHYLTRANSFERASE K/L"/>
    <property type="match status" value="1"/>
</dbReference>
<dbReference type="SUPFAM" id="SSF53335">
    <property type="entry name" value="S-adenosyl-L-methionine-dependent methyltransferases"/>
    <property type="match status" value="2"/>
</dbReference>
<evidence type="ECO:0000259" key="8">
    <source>
        <dbReference type="PROSITE" id="PS51165"/>
    </source>
</evidence>
<comment type="catalytic activity">
    <reaction evidence="6">
        <text>guanosine(2445) in 23S rRNA + S-adenosyl-L-methionine = N(2)-methylguanosine(2445) in 23S rRNA + S-adenosyl-L-homocysteine + H(+)</text>
        <dbReference type="Rhea" id="RHEA:42740"/>
        <dbReference type="Rhea" id="RHEA-COMP:10215"/>
        <dbReference type="Rhea" id="RHEA-COMP:10216"/>
        <dbReference type="ChEBI" id="CHEBI:15378"/>
        <dbReference type="ChEBI" id="CHEBI:57856"/>
        <dbReference type="ChEBI" id="CHEBI:59789"/>
        <dbReference type="ChEBI" id="CHEBI:74269"/>
        <dbReference type="ChEBI" id="CHEBI:74481"/>
        <dbReference type="EC" id="2.1.1.173"/>
    </reaction>
</comment>
<dbReference type="Pfam" id="PF01170">
    <property type="entry name" value="UPF0020"/>
    <property type="match status" value="1"/>
</dbReference>
<protein>
    <recommendedName>
        <fullName evidence="6">Ribosomal RNA large subunit methyltransferase K/L</fullName>
    </recommendedName>
    <domain>
        <recommendedName>
            <fullName evidence="6">23S rRNA m2G2445 methyltransferase</fullName>
            <ecNumber evidence="6">2.1.1.173</ecNumber>
        </recommendedName>
        <alternativeName>
            <fullName evidence="6">rRNA (guanine-N(2)-)-methyltransferase RlmL</fullName>
        </alternativeName>
    </domain>
    <domain>
        <recommendedName>
            <fullName evidence="6">23S rRNA m7G2069 methyltransferase</fullName>
            <ecNumber evidence="6">2.1.1.264</ecNumber>
        </recommendedName>
        <alternativeName>
            <fullName evidence="6">rRNA (guanine-N(7)-)-methyltransferase RlmK</fullName>
        </alternativeName>
    </domain>
</protein>
<dbReference type="GO" id="GO:0003723">
    <property type="term" value="F:RNA binding"/>
    <property type="evidence" value="ECO:0007669"/>
    <property type="project" value="UniProtKB-UniRule"/>
</dbReference>
<comment type="similarity">
    <text evidence="6">Belongs to the methyltransferase superfamily. RlmKL family.</text>
</comment>
<dbReference type="InterPro" id="IPR054170">
    <property type="entry name" value="RlmL_1st"/>
</dbReference>
<dbReference type="PROSITE" id="PS00092">
    <property type="entry name" value="N6_MTASE"/>
    <property type="match status" value="1"/>
</dbReference>
<dbReference type="PIRSF" id="PIRSF037618">
    <property type="entry name" value="RNA_Mtase_bacteria_prd"/>
    <property type="match status" value="1"/>
</dbReference>
<dbReference type="Proteomes" id="UP000178449">
    <property type="component" value="Unassembled WGS sequence"/>
</dbReference>
<evidence type="ECO:0000256" key="7">
    <source>
        <dbReference type="PROSITE-ProRule" id="PRU00529"/>
    </source>
</evidence>
<comment type="subcellular location">
    <subcellularLocation>
        <location evidence="6">Cytoplasm</location>
    </subcellularLocation>
</comment>
<dbReference type="GO" id="GO:0070043">
    <property type="term" value="F:rRNA (guanine-N7-)-methyltransferase activity"/>
    <property type="evidence" value="ECO:0007669"/>
    <property type="project" value="UniProtKB-UniRule"/>
</dbReference>
<dbReference type="InterPro" id="IPR029063">
    <property type="entry name" value="SAM-dependent_MTases_sf"/>
</dbReference>
<organism evidence="9 10">
    <name type="scientific">Candidatus Lambdaproteobacteria bacterium RIFOXYD2_FULL_50_16</name>
    <dbReference type="NCBI Taxonomy" id="1817772"/>
    <lineage>
        <taxon>Bacteria</taxon>
        <taxon>Pseudomonadati</taxon>
        <taxon>Pseudomonadota</taxon>
        <taxon>Candidatus Lambdaproteobacteria</taxon>
    </lineage>
</organism>
<reference evidence="9 10" key="1">
    <citation type="journal article" date="2016" name="Nat. Commun.">
        <title>Thousands of microbial genomes shed light on interconnected biogeochemical processes in an aquifer system.</title>
        <authorList>
            <person name="Anantharaman K."/>
            <person name="Brown C.T."/>
            <person name="Hug L.A."/>
            <person name="Sharon I."/>
            <person name="Castelle C.J."/>
            <person name="Probst A.J."/>
            <person name="Thomas B.C."/>
            <person name="Singh A."/>
            <person name="Wilkins M.J."/>
            <person name="Karaoz U."/>
            <person name="Brodie E.L."/>
            <person name="Williams K.H."/>
            <person name="Hubbard S.S."/>
            <person name="Banfield J.F."/>
        </authorList>
    </citation>
    <scope>NUCLEOTIDE SEQUENCE [LARGE SCALE GENOMIC DNA]</scope>
</reference>
<dbReference type="InterPro" id="IPR000241">
    <property type="entry name" value="RlmKL-like_Mtase"/>
</dbReference>
<keyword evidence="4 6" id="KW-0808">Transferase</keyword>
<evidence type="ECO:0000313" key="10">
    <source>
        <dbReference type="Proteomes" id="UP000178449"/>
    </source>
</evidence>
<dbReference type="AlphaFoldDB" id="A0A1F6GET9"/>
<comment type="catalytic activity">
    <reaction evidence="6">
        <text>guanosine(2069) in 23S rRNA + S-adenosyl-L-methionine = N(2)-methylguanosine(2069) in 23S rRNA + S-adenosyl-L-homocysteine + H(+)</text>
        <dbReference type="Rhea" id="RHEA:43772"/>
        <dbReference type="Rhea" id="RHEA-COMP:10688"/>
        <dbReference type="Rhea" id="RHEA-COMP:10689"/>
        <dbReference type="ChEBI" id="CHEBI:15378"/>
        <dbReference type="ChEBI" id="CHEBI:57856"/>
        <dbReference type="ChEBI" id="CHEBI:59789"/>
        <dbReference type="ChEBI" id="CHEBI:74269"/>
        <dbReference type="ChEBI" id="CHEBI:74481"/>
        <dbReference type="EC" id="2.1.1.264"/>
    </reaction>
</comment>
<dbReference type="CDD" id="cd02440">
    <property type="entry name" value="AdoMet_MTases"/>
    <property type="match status" value="1"/>
</dbReference>
<feature type="domain" description="THUMP" evidence="8">
    <location>
        <begin position="42"/>
        <end position="154"/>
    </location>
</feature>
<dbReference type="EC" id="2.1.1.173" evidence="6"/>
<dbReference type="InterPro" id="IPR019614">
    <property type="entry name" value="SAM-dep_methyl-trfase"/>
</dbReference>
<keyword evidence="1 6" id="KW-0963">Cytoplasm</keyword>
<dbReference type="NCBIfam" id="NF008748">
    <property type="entry name" value="PRK11783.1"/>
    <property type="match status" value="1"/>
</dbReference>
<dbReference type="GO" id="GO:0005737">
    <property type="term" value="C:cytoplasm"/>
    <property type="evidence" value="ECO:0007669"/>
    <property type="project" value="UniProtKB-SubCell"/>
</dbReference>
<dbReference type="HAMAP" id="MF_01858">
    <property type="entry name" value="23SrRNA_methyltr_KL"/>
    <property type="match status" value="1"/>
</dbReference>
<evidence type="ECO:0000256" key="2">
    <source>
        <dbReference type="ARBA" id="ARBA00022552"/>
    </source>
</evidence>
<dbReference type="Pfam" id="PF22020">
    <property type="entry name" value="RlmL_1st"/>
    <property type="match status" value="1"/>
</dbReference>
<keyword evidence="5 6" id="KW-0949">S-adenosyl-L-methionine</keyword>
<keyword evidence="2 6" id="KW-0698">rRNA processing</keyword>
<dbReference type="GO" id="GO:0052915">
    <property type="term" value="F:23S rRNA (guanine(2445)-N(2))-methyltransferase activity"/>
    <property type="evidence" value="ECO:0007669"/>
    <property type="project" value="UniProtKB-UniRule"/>
</dbReference>
<dbReference type="STRING" id="1817772.A2527_03425"/>
<dbReference type="PANTHER" id="PTHR47313:SF1">
    <property type="entry name" value="RIBOSOMAL RNA LARGE SUBUNIT METHYLTRANSFERASE K_L"/>
    <property type="match status" value="1"/>
</dbReference>
<sequence>MPRFLATCPKGLGELLAEELISLGIAAKMSRGGVSFESDLEGAYRACLWSRLAGRILMPLLEAPAQDGEGMYKALLEFDWSSVMEPTQTFLFDADLGQSIGFTNSHFAALKAKDALADYFVKSHGSRPSVGRERPDLRFHLYLNRGQVSLSLDLSGDALFKRGYREAGGAAPLKENLAAALLLRARWPEVCAQGGVLIDPCCGSGTLIIEGLMMAIGAAPGLLRTHWGFYGWKGHDEALWERLIIEAEDIEQAGREKDFHLVGYDKDPRIIALAIENLNRAGLSGLAHFERRELANFQLTAEQTKRGGLILSNPPYGERLGAEEDLGPLYRLLGQKLREEAPGFSAALLLGEPALGKELGMKAIRSHEFYNGSIECKFLRFEMVAKNYPVVRTGSHPLADREPSPESAAFSNRVQKNQKRLKSWLKTENITCYRAYDKDLPEYALSVDFYGDSVQVSEYEAPKEIDAEKAQARLEDALLRLHLDLGVPKNQIFLKLRKRQRGKEQYEKTGEEGHFFEVMEGGLKFRVNLGRYLDTGLFLDHRITRAMVGKLAQGQDFLNLFCYTGTATVYAAQGGAKSTLSVDLSQTYLDWAKTNLERNGFSGAKHRFFDCDVTPWMEGEVAKLKEGKGAKKYGLIFLDPPTFSNSKAMRASFEVQEDHVKLIQMAYKMLKKGGHLIFSTNFRSFVLDQAALEPMPIEEISGKTLPPDFERNPKIHKAFLIGPKA</sequence>
<dbReference type="Gene3D" id="3.30.750.80">
    <property type="entry name" value="RNA methyltransferase domain (HRMD) like"/>
    <property type="match status" value="1"/>
</dbReference>
<evidence type="ECO:0000256" key="3">
    <source>
        <dbReference type="ARBA" id="ARBA00022603"/>
    </source>
</evidence>
<evidence type="ECO:0000256" key="1">
    <source>
        <dbReference type="ARBA" id="ARBA00022490"/>
    </source>
</evidence>
<dbReference type="EC" id="2.1.1.264" evidence="6"/>
<dbReference type="CDD" id="cd11715">
    <property type="entry name" value="THUMP_AdoMetMT"/>
    <property type="match status" value="1"/>
</dbReference>